<evidence type="ECO:0000313" key="5">
    <source>
        <dbReference type="Proteomes" id="UP000298213"/>
    </source>
</evidence>
<keyword evidence="2" id="KW-1134">Transmembrane beta strand</keyword>
<comment type="similarity">
    <text evidence="1 2">Belongs to the outer membrane factor (OMF) (TC 1.B.17) family.</text>
</comment>
<comment type="caution">
    <text evidence="4">The sequence shown here is derived from an EMBL/GenBank/DDBJ whole genome shotgun (WGS) entry which is preliminary data.</text>
</comment>
<organism evidence="4 5">
    <name type="scientific">Sphingomonas parva</name>
    <dbReference type="NCBI Taxonomy" id="2555898"/>
    <lineage>
        <taxon>Bacteria</taxon>
        <taxon>Pseudomonadati</taxon>
        <taxon>Pseudomonadota</taxon>
        <taxon>Alphaproteobacteria</taxon>
        <taxon>Sphingomonadales</taxon>
        <taxon>Sphingomonadaceae</taxon>
        <taxon>Sphingomonas</taxon>
    </lineage>
</organism>
<dbReference type="EMBL" id="SPDV01000037">
    <property type="protein sequence ID" value="TFI57127.1"/>
    <property type="molecule type" value="Genomic_DNA"/>
</dbReference>
<dbReference type="PANTHER" id="PTHR30203">
    <property type="entry name" value="OUTER MEMBRANE CATION EFFLUX PROTEIN"/>
    <property type="match status" value="1"/>
</dbReference>
<keyword evidence="2" id="KW-0449">Lipoprotein</keyword>
<reference evidence="4 5" key="1">
    <citation type="submission" date="2019-03" db="EMBL/GenBank/DDBJ databases">
        <title>Genome sequence of Sphingomonas sp. 17J27-24.</title>
        <authorList>
            <person name="Kim M."/>
            <person name="Maeng S."/>
            <person name="Sathiyaraj S."/>
        </authorList>
    </citation>
    <scope>NUCLEOTIDE SEQUENCE [LARGE SCALE GENOMIC DNA]</scope>
    <source>
        <strain evidence="4 5">17J27-24</strain>
    </source>
</reference>
<dbReference type="GO" id="GO:0015562">
    <property type="term" value="F:efflux transmembrane transporter activity"/>
    <property type="evidence" value="ECO:0007669"/>
    <property type="project" value="InterPro"/>
</dbReference>
<proteinExistence type="inferred from homology"/>
<keyword evidence="2" id="KW-0564">Palmitate</keyword>
<protein>
    <submittedName>
        <fullName evidence="4">Efflux transporter outer membrane subunit</fullName>
    </submittedName>
</protein>
<dbReference type="Pfam" id="PF02321">
    <property type="entry name" value="OEP"/>
    <property type="match status" value="2"/>
</dbReference>
<dbReference type="InterPro" id="IPR003423">
    <property type="entry name" value="OMP_efflux"/>
</dbReference>
<dbReference type="PROSITE" id="PS51257">
    <property type="entry name" value="PROKAR_LIPOPROTEIN"/>
    <property type="match status" value="1"/>
</dbReference>
<keyword evidence="2" id="KW-0472">Membrane</keyword>
<evidence type="ECO:0000256" key="3">
    <source>
        <dbReference type="SAM" id="MobiDB-lite"/>
    </source>
</evidence>
<dbReference type="Gene3D" id="2.20.200.10">
    <property type="entry name" value="Outer membrane efflux proteins (OEP)"/>
    <property type="match status" value="1"/>
</dbReference>
<keyword evidence="2" id="KW-0812">Transmembrane</keyword>
<dbReference type="AlphaFoldDB" id="A0A4Y8ZNV5"/>
<dbReference type="PANTHER" id="PTHR30203:SF25">
    <property type="entry name" value="OUTER MEMBRANE PROTEIN-RELATED"/>
    <property type="match status" value="1"/>
</dbReference>
<dbReference type="NCBIfam" id="TIGR01845">
    <property type="entry name" value="outer_NodT"/>
    <property type="match status" value="1"/>
</dbReference>
<name>A0A4Y8ZNV5_9SPHN</name>
<dbReference type="SUPFAM" id="SSF56954">
    <property type="entry name" value="Outer membrane efflux proteins (OEP)"/>
    <property type="match status" value="1"/>
</dbReference>
<dbReference type="Gene3D" id="1.20.1600.10">
    <property type="entry name" value="Outer membrane efflux proteins (OEP)"/>
    <property type="match status" value="1"/>
</dbReference>
<dbReference type="Proteomes" id="UP000298213">
    <property type="component" value="Unassembled WGS sequence"/>
</dbReference>
<gene>
    <name evidence="4" type="ORF">E2493_16590</name>
</gene>
<dbReference type="OrthoDB" id="7181739at2"/>
<accession>A0A4Y8ZNV5</accession>
<keyword evidence="5" id="KW-1185">Reference proteome</keyword>
<dbReference type="RefSeq" id="WP_135088995.1">
    <property type="nucleotide sequence ID" value="NZ_SPDV01000037.1"/>
</dbReference>
<sequence>MSKFRYFVLAPLLLGGCVVGPDYSGPPELGRSSPESTFVRRAPGATSTEPAIAAWWTTLQDPVLDELERRALASNPSLEAAQARVRQARASVRQERANRLPAAGAQATSVFADLPGIDLQSNQGSGTPTPSPPASTEEDAGTSLQFYNLGLNANWEIDLAGGQVRRVEAANALAAAAAYNAADAQVQLTAELAQAYVNVRDRQQRATALRQGLELQRRQLELSEQRFRRGTVPAFTVGQANRALQATTSDLAAVEAEIEIYLNALAVLAGEAPGSLDPLLAPPRDIPLPPESVAIGDPSSLLRRRPDIRAAERNLAAATARIGVAQAARFPKISFMGILGIGGTSIGDLVDLGNISKIAVPQLQWGLLDFGRTSAAIAQTRAGRDEAEAQYRQVVLSALQDAETSLSRFAQQRRTVAALAEISRSAEQSAALMRQRYQRGVISLGDSLEAERQRLLAEANLRSATAALTASYVAIQKSLGLGWSEAREPPAGPAEGD</sequence>
<comment type="subcellular location">
    <subcellularLocation>
        <location evidence="2">Cell membrane</location>
        <topology evidence="2">Lipid-anchor</topology>
    </subcellularLocation>
</comment>
<dbReference type="GO" id="GO:0005886">
    <property type="term" value="C:plasma membrane"/>
    <property type="evidence" value="ECO:0007669"/>
    <property type="project" value="UniProtKB-SubCell"/>
</dbReference>
<feature type="region of interest" description="Disordered" evidence="3">
    <location>
        <begin position="116"/>
        <end position="139"/>
    </location>
</feature>
<evidence type="ECO:0000256" key="1">
    <source>
        <dbReference type="ARBA" id="ARBA00007613"/>
    </source>
</evidence>
<evidence type="ECO:0000313" key="4">
    <source>
        <dbReference type="EMBL" id="TFI57127.1"/>
    </source>
</evidence>
<dbReference type="InterPro" id="IPR010131">
    <property type="entry name" value="MdtP/NodT-like"/>
</dbReference>
<evidence type="ECO:0000256" key="2">
    <source>
        <dbReference type="RuleBase" id="RU362097"/>
    </source>
</evidence>